<dbReference type="AlphaFoldDB" id="A0AAD9IV48"/>
<reference evidence="1" key="1">
    <citation type="journal article" date="2023" name="Mol. Biol. Evol.">
        <title>Third-Generation Sequencing Reveals the Adaptive Role of the Epigenome in Three Deep-Sea Polychaetes.</title>
        <authorList>
            <person name="Perez M."/>
            <person name="Aroh O."/>
            <person name="Sun Y."/>
            <person name="Lan Y."/>
            <person name="Juniper S.K."/>
            <person name="Young C.R."/>
            <person name="Angers B."/>
            <person name="Qian P.Y."/>
        </authorList>
    </citation>
    <scope>NUCLEOTIDE SEQUENCE</scope>
    <source>
        <strain evidence="1">P08H-3</strain>
    </source>
</reference>
<evidence type="ECO:0000313" key="2">
    <source>
        <dbReference type="Proteomes" id="UP001208570"/>
    </source>
</evidence>
<gene>
    <name evidence="1" type="ORF">LSH36_1281g00002</name>
</gene>
<keyword evidence="2" id="KW-1185">Reference proteome</keyword>
<comment type="caution">
    <text evidence="1">The sequence shown here is derived from an EMBL/GenBank/DDBJ whole genome shotgun (WGS) entry which is preliminary data.</text>
</comment>
<accession>A0AAD9IV48</accession>
<dbReference type="EMBL" id="JAODUP010001282">
    <property type="protein sequence ID" value="KAK2140660.1"/>
    <property type="molecule type" value="Genomic_DNA"/>
</dbReference>
<name>A0AAD9IV48_9ANNE</name>
<dbReference type="Proteomes" id="UP001208570">
    <property type="component" value="Unassembled WGS sequence"/>
</dbReference>
<evidence type="ECO:0000313" key="1">
    <source>
        <dbReference type="EMBL" id="KAK2140660.1"/>
    </source>
</evidence>
<sequence>MQEESIFVDQHVQATVDLSIKDTHTDNADYRLPETVVVVKVNATTIYTFANDPDGHAASASDRQIVQRNNLTQVVDQSDSLMGDEGFDVQYMAEDDNKHPNCI</sequence>
<proteinExistence type="predicted"/>
<organism evidence="1 2">
    <name type="scientific">Paralvinella palmiformis</name>
    <dbReference type="NCBI Taxonomy" id="53620"/>
    <lineage>
        <taxon>Eukaryota</taxon>
        <taxon>Metazoa</taxon>
        <taxon>Spiralia</taxon>
        <taxon>Lophotrochozoa</taxon>
        <taxon>Annelida</taxon>
        <taxon>Polychaeta</taxon>
        <taxon>Sedentaria</taxon>
        <taxon>Canalipalpata</taxon>
        <taxon>Terebellida</taxon>
        <taxon>Terebelliformia</taxon>
        <taxon>Alvinellidae</taxon>
        <taxon>Paralvinella</taxon>
    </lineage>
</organism>
<protein>
    <submittedName>
        <fullName evidence="1">Uncharacterized protein</fullName>
    </submittedName>
</protein>